<comment type="subcellular location">
    <subcellularLocation>
        <location evidence="1">Nucleus</location>
    </subcellularLocation>
</comment>
<organism evidence="5 6">
    <name type="scientific">Candida parapsilosis</name>
    <name type="common">Yeast</name>
    <dbReference type="NCBI Taxonomy" id="5480"/>
    <lineage>
        <taxon>Eukaryota</taxon>
        <taxon>Fungi</taxon>
        <taxon>Dikarya</taxon>
        <taxon>Ascomycota</taxon>
        <taxon>Saccharomycotina</taxon>
        <taxon>Pichiomycetes</taxon>
        <taxon>Debaryomycetaceae</taxon>
        <taxon>Candida/Lodderomyces clade</taxon>
        <taxon>Candida</taxon>
    </lineage>
</organism>
<dbReference type="Proteomes" id="UP000590412">
    <property type="component" value="Unassembled WGS sequence"/>
</dbReference>
<dbReference type="InterPro" id="IPR011989">
    <property type="entry name" value="ARM-like"/>
</dbReference>
<keyword evidence="3" id="KW-0813">Transport</keyword>
<keyword evidence="4" id="KW-0539">Nucleus</keyword>
<dbReference type="GO" id="GO:0005634">
    <property type="term" value="C:nucleus"/>
    <property type="evidence" value="ECO:0007669"/>
    <property type="project" value="UniProtKB-SubCell"/>
</dbReference>
<evidence type="ECO:0000313" key="6">
    <source>
        <dbReference type="Proteomes" id="UP000590412"/>
    </source>
</evidence>
<proteinExistence type="inferred from homology"/>
<evidence type="ECO:0000313" key="5">
    <source>
        <dbReference type="EMBL" id="KAF6059759.1"/>
    </source>
</evidence>
<dbReference type="EMBL" id="JABWAB010000001">
    <property type="protein sequence ID" value="KAF6059759.1"/>
    <property type="molecule type" value="Genomic_DNA"/>
</dbReference>
<reference evidence="5" key="1">
    <citation type="submission" date="2020-03" db="EMBL/GenBank/DDBJ databases">
        <title>FDA dAtabase for Regulatory Grade micrObial Sequences (FDA-ARGOS): Supporting development and validation of Infectious Disease Dx tests.</title>
        <authorList>
            <person name="Campos J."/>
            <person name="Goldberg B."/>
            <person name="Tallon L."/>
            <person name="Sadzewicz L."/>
            <person name="Vavikolanu K."/>
            <person name="Mehta A."/>
            <person name="Aluvathingal J."/>
            <person name="Nadendla S."/>
            <person name="Nandy P."/>
            <person name="Geyer C."/>
            <person name="Yan Y."/>
            <person name="Sichtig H."/>
        </authorList>
    </citation>
    <scope>NUCLEOTIDE SEQUENCE [LARGE SCALE GENOMIC DNA]</scope>
    <source>
        <strain evidence="5">FDAARGOS_652</strain>
    </source>
</reference>
<evidence type="ECO:0000256" key="2">
    <source>
        <dbReference type="ARBA" id="ARBA00007991"/>
    </source>
</evidence>
<evidence type="ECO:0000256" key="4">
    <source>
        <dbReference type="ARBA" id="ARBA00023242"/>
    </source>
</evidence>
<name>A0A8X7TDU1_CANPA</name>
<dbReference type="AlphaFoldDB" id="A0A8X7TDU1"/>
<sequence>MITPLDLNDVIKDIELLYTSQDAEQIHFIQDKLQTYQKSEHGDELGLQLLQHPHSTVKYFGALTITVYLNTFGCNNYEQTFQQISLVIKELTNENFYSNLFIIKKLSSCLSLIYIQNYQHFDPILAFTKLLNPDTTLITNFITNLQEPKQLELLLYFLSTIAEEVQKIPSLVAELHSTIHTTIFNHLQIVLDYLSQQYSSLPEEFKLLLLECLNSWVVYASTAEARSEVRYADDLGMFVNLLLKQLDTTFDIDKMELYNKTFSVLTEIVDHISRAMNPFKATLMDIFFGGNKFGMQMLNTIFADQELMETYRLEIDNYINLIISYLELNIIQLTRNISHDDTARIIQTVISLTNAPGQPIAEENISFQLISFWDEFANTLIDDADVLKESFPTLLADNKRRSHEILMEVAVSYFKKIQRNSDNVSQEFTRYRVLVSDLFIVLYSILGVPIYATLCNTVGTDLTQSEAALYLLHKITVDIQFFDDEGDDENSSTYPLILEIAKVFEKNVLALVENHIGNEYFTTSLLNFISVLPFFFKSKTGSQYLAPSFDFLFRVITTHKKGNLPLIASRTVFRICQDAEENLIPFLPQLELVLVEMLQNPAIDNVIRERITNSYISIVRSRKIASELGEKIFAILQVIDQQRGKINDESLEDYAISLVACIDEIGKACAYPEEIDEYLNEDQLQQVKAYWNEDPSQIRSLILQQLRAFSLDSPLLAEKTIVTEKCCSILKSGFNEPIVGPFTFDLDLIFQYILAKLQVSTPHSIDYLHQLIVSVVLTHARDINEKRFENVLISAFVDIRSTIESDEDLIKSSLDAFAAIVDTKPKLILYTPVLEGFVFPFALNAFAKQEVPIIRSTIKFWNALITTKKGVQQDQEVVRHWMTAEQNGVSLGFQLTNQLMNAFMASPRSSLDYYYPLFRYLINKYPLEIKKWLLCVVDNTPMGKDKLDHDTKRQFVNKLMLTRGQRMAHNVLKDFWLASWGLSL</sequence>
<dbReference type="InterPro" id="IPR016024">
    <property type="entry name" value="ARM-type_fold"/>
</dbReference>
<dbReference type="PANTHER" id="PTHR12363:SF33">
    <property type="entry name" value="IMPORTIN-13"/>
    <property type="match status" value="1"/>
</dbReference>
<evidence type="ECO:0000256" key="1">
    <source>
        <dbReference type="ARBA" id="ARBA00004123"/>
    </source>
</evidence>
<accession>A0A8X7TDU1</accession>
<dbReference type="Gene3D" id="1.25.10.10">
    <property type="entry name" value="Leucine-rich Repeat Variant"/>
    <property type="match status" value="1"/>
</dbReference>
<protein>
    <submittedName>
        <fullName evidence="5">Uncharacterized protein</fullName>
    </submittedName>
</protein>
<dbReference type="SUPFAM" id="SSF48371">
    <property type="entry name" value="ARM repeat"/>
    <property type="match status" value="1"/>
</dbReference>
<evidence type="ECO:0000256" key="3">
    <source>
        <dbReference type="ARBA" id="ARBA00022448"/>
    </source>
</evidence>
<dbReference type="GO" id="GO:0005737">
    <property type="term" value="C:cytoplasm"/>
    <property type="evidence" value="ECO:0007669"/>
    <property type="project" value="TreeGrafter"/>
</dbReference>
<dbReference type="PANTHER" id="PTHR12363">
    <property type="entry name" value="TRANSPORTIN 3 AND IMPORTIN 13"/>
    <property type="match status" value="1"/>
</dbReference>
<comment type="caution">
    <text evidence="5">The sequence shown here is derived from an EMBL/GenBank/DDBJ whole genome shotgun (WGS) entry which is preliminary data.</text>
</comment>
<dbReference type="GO" id="GO:0006606">
    <property type="term" value="P:protein import into nucleus"/>
    <property type="evidence" value="ECO:0007669"/>
    <property type="project" value="TreeGrafter"/>
</dbReference>
<comment type="similarity">
    <text evidence="2">Belongs to the importin beta family.</text>
</comment>
<gene>
    <name evidence="5" type="ORF">FOB60_001341</name>
</gene>
<dbReference type="InterPro" id="IPR051345">
    <property type="entry name" value="Importin_beta-like_NTR"/>
</dbReference>